<keyword evidence="14" id="KW-1185">Reference proteome</keyword>
<dbReference type="Proteomes" id="UP000729733">
    <property type="component" value="Unassembled WGS sequence"/>
</dbReference>
<dbReference type="InterPro" id="IPR012334">
    <property type="entry name" value="Pectin_lyas_fold"/>
</dbReference>
<dbReference type="GO" id="GO:0009279">
    <property type="term" value="C:cell outer membrane"/>
    <property type="evidence" value="ECO:0007669"/>
    <property type="project" value="UniProtKB-SubCell"/>
</dbReference>
<protein>
    <recommendedName>
        <fullName evidence="15">Calx-beta domain-containing protein</fullName>
    </recommendedName>
</protein>
<dbReference type="InterPro" id="IPR051171">
    <property type="entry name" value="CaCA"/>
</dbReference>
<evidence type="ECO:0000313" key="14">
    <source>
        <dbReference type="Proteomes" id="UP000729733"/>
    </source>
</evidence>
<keyword evidence="6" id="KW-0677">Repeat</keyword>
<evidence type="ECO:0000256" key="1">
    <source>
        <dbReference type="ARBA" id="ARBA00004196"/>
    </source>
</evidence>
<dbReference type="NCBIfam" id="TIGR01376">
    <property type="entry name" value="POMP_repeat"/>
    <property type="match status" value="1"/>
</dbReference>
<accession>A0A964BMY2</accession>
<evidence type="ECO:0000256" key="7">
    <source>
        <dbReference type="ARBA" id="ARBA00022837"/>
    </source>
</evidence>
<feature type="domain" description="Calx-beta" evidence="11">
    <location>
        <begin position="587"/>
        <end position="662"/>
    </location>
</feature>
<keyword evidence="8" id="KW-0406">Ion transport</keyword>
<keyword evidence="9" id="KW-0472">Membrane</keyword>
<comment type="caution">
    <text evidence="13">The sequence shown here is derived from an EMBL/GenBank/DDBJ whole genome shotgun (WGS) entry which is preliminary data.</text>
</comment>
<dbReference type="InterPro" id="IPR043708">
    <property type="entry name" value="DUF5648"/>
</dbReference>
<feature type="domain" description="DUF5648" evidence="12">
    <location>
        <begin position="687"/>
        <end position="826"/>
    </location>
</feature>
<dbReference type="GO" id="GO:0030001">
    <property type="term" value="P:metal ion transport"/>
    <property type="evidence" value="ECO:0007669"/>
    <property type="project" value="TreeGrafter"/>
</dbReference>
<dbReference type="Pfam" id="PF03160">
    <property type="entry name" value="Calx-beta"/>
    <property type="match status" value="1"/>
</dbReference>
<dbReference type="EMBL" id="JADWDC010000003">
    <property type="protein sequence ID" value="MCC0175687.1"/>
    <property type="molecule type" value="Genomic_DNA"/>
</dbReference>
<dbReference type="PANTHER" id="PTHR11878:SF65">
    <property type="entry name" value="NA_CA-EXCHANGE PROTEIN, ISOFORM G"/>
    <property type="match status" value="1"/>
</dbReference>
<evidence type="ECO:0000259" key="11">
    <source>
        <dbReference type="Pfam" id="PF03160"/>
    </source>
</evidence>
<dbReference type="PANTHER" id="PTHR11878">
    <property type="entry name" value="SODIUM/CALCIUM EXCHANGER"/>
    <property type="match status" value="1"/>
</dbReference>
<organism evidence="13 14">
    <name type="scientific">Waterburya agarophytonicola KI4</name>
    <dbReference type="NCBI Taxonomy" id="2874699"/>
    <lineage>
        <taxon>Bacteria</taxon>
        <taxon>Bacillati</taxon>
        <taxon>Cyanobacteriota</taxon>
        <taxon>Cyanophyceae</taxon>
        <taxon>Pleurocapsales</taxon>
        <taxon>Hyellaceae</taxon>
        <taxon>Waterburya</taxon>
        <taxon>Waterburya agarophytonicola</taxon>
    </lineage>
</organism>
<dbReference type="InterPro" id="IPR059226">
    <property type="entry name" value="Choice_anch_Q_dom"/>
</dbReference>
<dbReference type="Gene3D" id="2.160.20.10">
    <property type="entry name" value="Single-stranded right-handed beta-helix, Pectin lyase-like"/>
    <property type="match status" value="1"/>
</dbReference>
<evidence type="ECO:0000256" key="9">
    <source>
        <dbReference type="ARBA" id="ARBA00023136"/>
    </source>
</evidence>
<dbReference type="SUPFAM" id="SSF141072">
    <property type="entry name" value="CalX-like"/>
    <property type="match status" value="1"/>
</dbReference>
<dbReference type="GO" id="GO:0007154">
    <property type="term" value="P:cell communication"/>
    <property type="evidence" value="ECO:0007669"/>
    <property type="project" value="InterPro"/>
</dbReference>
<dbReference type="InterPro" id="IPR038081">
    <property type="entry name" value="CalX-like_sf"/>
</dbReference>
<dbReference type="GO" id="GO:0005576">
    <property type="term" value="C:extracellular region"/>
    <property type="evidence" value="ECO:0007669"/>
    <property type="project" value="UniProtKB-SubCell"/>
</dbReference>
<gene>
    <name evidence="13" type="ORF">I4641_01675</name>
</gene>
<evidence type="ECO:0000313" key="13">
    <source>
        <dbReference type="EMBL" id="MCC0175687.1"/>
    </source>
</evidence>
<sequence>MTESARDILQQNFNSTADLLQGFVDRDNSSGTLAEVFGDGFDVDLGNDLIESVVTDLTGETEDSSGVAIEILPAEQINNASGAYAADNSTIYLSEEFLIDNADNPDAVSNVVIDSVGHFLDSEANSTDSPGDEGEIFAAEVTGVSLSDVELSILRGVEDAGAVNINGENIEVEQQTSIIYVDRDAEGENNGTSWTNAYTDLQSALAAGGASDQIWVAEGTYFPVTGNTLPQGVSNPRDVSFVIPSGVEVYGGFSGDETSLDRRDWQTNETILSGNIGESTSGDNSHHVINISDTVSSTIVDGFTVTGGQADGENQFRVNRNDGAAFRGGINASPTLRNLIIKDNSAIGNGGGIYFGDNSSPTITSVTFINNSASDNGGAIHFDNDGNLNVNNSLFLENQSQSAGAIYIRSAIDSFNVFNSTFYNNQGNVSDAIFDDSGRGNNTNIVNNIFWNNDVVDRPQVLLEDIFIRGSLPEASNFSNNIIKGEIPSFEEDIEDGRDIVLENNITEDPLFVNQNGNNFRLQLNSPGINTGNNSFVSTTPGTTDITNNPRIYNETVDIGAYEYGLYASIDDVRVEEGNEGNINAEFTVTLLDTNDQPTANEITINYATANSTARNDSDYTNTSGTLVFAPGESTQTITVPVNGDNNPETNETFFVNLNEASGAAVITDNQGVGIIQNDDLLGDAATVYRFFNPEVGVHFYTASQDERDNVIDNLPQYEFEGASYIAAPETDDPLTGISPVYRFFNTSTGVHLYTINEVERDAIQENLPNYNFEGIAYYAYESEVEGTTAVYRFYNATIDAHFYTPSAVERDAVLDGLPDYELEGESGISFYVEPIPA</sequence>
<dbReference type="RefSeq" id="WP_229638690.1">
    <property type="nucleotide sequence ID" value="NZ_JADWDC010000003.1"/>
</dbReference>
<dbReference type="AlphaFoldDB" id="A0A964BMY2"/>
<keyword evidence="4" id="KW-0964">Secreted</keyword>
<evidence type="ECO:0000256" key="6">
    <source>
        <dbReference type="ARBA" id="ARBA00022737"/>
    </source>
</evidence>
<evidence type="ECO:0000259" key="12">
    <source>
        <dbReference type="Pfam" id="PF18885"/>
    </source>
</evidence>
<dbReference type="NCBIfam" id="NF041518">
    <property type="entry name" value="choice_anch_Q"/>
    <property type="match status" value="1"/>
</dbReference>
<evidence type="ECO:0008006" key="15">
    <source>
        <dbReference type="Google" id="ProtNLM"/>
    </source>
</evidence>
<reference evidence="13" key="1">
    <citation type="journal article" date="2021" name="Antonie Van Leeuwenhoek">
        <title>Draft genome and description of Waterburya agarophytonicola gen. nov. sp. nov. (Pleurocapsales, Cyanobacteria): a seaweed symbiont.</title>
        <authorList>
            <person name="Bonthond G."/>
            <person name="Shalygin S."/>
            <person name="Bayer T."/>
            <person name="Weinberger F."/>
        </authorList>
    </citation>
    <scope>NUCLEOTIDE SEQUENCE</scope>
    <source>
        <strain evidence="13">KI4</strain>
    </source>
</reference>
<proteinExistence type="predicted"/>
<evidence type="ECO:0000256" key="5">
    <source>
        <dbReference type="ARBA" id="ARBA00022729"/>
    </source>
</evidence>
<evidence type="ECO:0000256" key="3">
    <source>
        <dbReference type="ARBA" id="ARBA00004613"/>
    </source>
</evidence>
<comment type="subcellular location">
    <subcellularLocation>
        <location evidence="1">Cell envelope</location>
    </subcellularLocation>
    <subcellularLocation>
        <location evidence="2">Cell outer membrane</location>
    </subcellularLocation>
    <subcellularLocation>
        <location evidence="3">Secreted</location>
    </subcellularLocation>
</comment>
<evidence type="ECO:0000256" key="10">
    <source>
        <dbReference type="ARBA" id="ARBA00023237"/>
    </source>
</evidence>
<keyword evidence="8" id="KW-0813">Transport</keyword>
<dbReference type="Gene3D" id="2.60.40.2030">
    <property type="match status" value="1"/>
</dbReference>
<dbReference type="InterPro" id="IPR011050">
    <property type="entry name" value="Pectin_lyase_fold/virulence"/>
</dbReference>
<evidence type="ECO:0000256" key="4">
    <source>
        <dbReference type="ARBA" id="ARBA00022525"/>
    </source>
</evidence>
<dbReference type="SUPFAM" id="SSF51126">
    <property type="entry name" value="Pectin lyase-like"/>
    <property type="match status" value="1"/>
</dbReference>
<keyword evidence="10" id="KW-0998">Cell outer membrane</keyword>
<dbReference type="InterPro" id="IPR003644">
    <property type="entry name" value="Calx_beta"/>
</dbReference>
<keyword evidence="7" id="KW-0106">Calcium</keyword>
<name>A0A964BMY2_9CYAN</name>
<evidence type="ECO:0000256" key="8">
    <source>
        <dbReference type="ARBA" id="ARBA00023065"/>
    </source>
</evidence>
<dbReference type="InterPro" id="IPR003368">
    <property type="entry name" value="POMP_repeat"/>
</dbReference>
<evidence type="ECO:0000256" key="2">
    <source>
        <dbReference type="ARBA" id="ARBA00004442"/>
    </source>
</evidence>
<keyword evidence="5" id="KW-0732">Signal</keyword>
<dbReference type="Pfam" id="PF18885">
    <property type="entry name" value="DUF5648"/>
    <property type="match status" value="1"/>
</dbReference>